<dbReference type="EMBL" id="JAOXLN010000047">
    <property type="protein sequence ID" value="MDZ5089007.1"/>
    <property type="molecule type" value="Genomic_DNA"/>
</dbReference>
<sequence length="652" mass="72123">MTSPDMTEANIDKLAELFPNVITEKLDAEGNPKKAVDFDLLRQELSDHVVEGPQERYQLDWPGKRAALFIANAPIAKTLRPAREESVDFDDAHNLFIEGDSLDALKLLQESYLGRADVIYVDPPYNSGADWVYADDFAETAAEYLLRSGQVDGRGARLVANTEANGRFHSDWLSMMYPRLKLARNLLSETGVLIAAIDDREHSGLKQLLDQVFGAQNFLANIVWQGRAKNDARFAGGGLDYMLVYGRDRNRLIADDVRWKEPKSGYGLVVAAVRDAWARSGEDAARATAILREWWKSKPETEKGLQSYTEIDESGRAFLRGPLASPNPRANLQYELLHPVTGRPVPMHENGWRYSRETMDQMLAEGRIIFGPDETTTPRRKMYLDEQEDQAIRSLVVQERASATGALIDLMGADVFDNPKDIGVLCKWINAVTQGKKDAMVLDFFGGSGSTGHAVMALNALDGGHRRFILVQLDESVAESSGAAQAGYTTIAEVAKERLRRAGAKLVDEAGILADSVAPGFRVLKVDTTNLTDVLRTPDETEQQTLSGLGDSVKPDRSGEDLLFQVLLDWGLELTMPISVEKLEGHEVYLVEDDALVACFDSEVSPELVRAIAKREPLRAVFRDSGFASDDARINAEQIFHEISPATDVKAI</sequence>
<name>A0ACC6MQ44_MYCPF</name>
<protein>
    <submittedName>
        <fullName evidence="1">Site-specific DNA-methyltransferase</fullName>
    </submittedName>
</protein>
<evidence type="ECO:0000313" key="2">
    <source>
        <dbReference type="Proteomes" id="UP001289645"/>
    </source>
</evidence>
<comment type="caution">
    <text evidence="1">The sequence shown here is derived from an EMBL/GenBank/DDBJ whole genome shotgun (WGS) entry which is preliminary data.</text>
</comment>
<evidence type="ECO:0000313" key="1">
    <source>
        <dbReference type="EMBL" id="MDZ5089007.1"/>
    </source>
</evidence>
<organism evidence="1 2">
    <name type="scientific">Mycolicibacterium parafortuitum</name>
    <name type="common">Mycobacterium parafortuitum</name>
    <dbReference type="NCBI Taxonomy" id="39692"/>
    <lineage>
        <taxon>Bacteria</taxon>
        <taxon>Bacillati</taxon>
        <taxon>Actinomycetota</taxon>
        <taxon>Actinomycetes</taxon>
        <taxon>Mycobacteriales</taxon>
        <taxon>Mycobacteriaceae</taxon>
        <taxon>Mycolicibacterium</taxon>
    </lineage>
</organism>
<keyword evidence="2" id="KW-1185">Reference proteome</keyword>
<reference evidence="1 2" key="1">
    <citation type="journal article" date="2021" name="Chemosphere">
        <title>Bioballs carrying a syntrophic Rhodococcus and Mycolicibacterium consortium for simultaneous sorption and biodegradation of fuel oil in contaminated freshwater.</title>
        <authorList>
            <person name="Naloka K."/>
            <person name="Polrit D."/>
            <person name="Muangchinda C."/>
            <person name="Thoetkiattikul H."/>
            <person name="Pinyakong O."/>
        </authorList>
    </citation>
    <scope>NUCLEOTIDE SEQUENCE [LARGE SCALE GENOMIC DNA]</scope>
    <source>
        <strain evidence="1 2">J101</strain>
    </source>
</reference>
<gene>
    <name evidence="1" type="ORF">OHX15_26730</name>
</gene>
<dbReference type="Proteomes" id="UP001289645">
    <property type="component" value="Unassembled WGS sequence"/>
</dbReference>
<proteinExistence type="predicted"/>
<accession>A0ACC6MQ44</accession>